<name>A0ABX9YJX8_9BURK</name>
<dbReference type="Gene3D" id="2.130.10.10">
    <property type="entry name" value="YVTN repeat-like/Quinoprotein amine dehydrogenase"/>
    <property type="match status" value="1"/>
</dbReference>
<dbReference type="GeneID" id="93056909"/>
<dbReference type="PANTHER" id="PTHR47197">
    <property type="entry name" value="PROTEIN NIRF"/>
    <property type="match status" value="1"/>
</dbReference>
<dbReference type="EMBL" id="QTPM01000047">
    <property type="protein sequence ID" value="RQY86172.1"/>
    <property type="molecule type" value="Genomic_DNA"/>
</dbReference>
<evidence type="ECO:0000313" key="4">
    <source>
        <dbReference type="EMBL" id="RQY86172.1"/>
    </source>
</evidence>
<dbReference type="Proteomes" id="UP000281098">
    <property type="component" value="Unassembled WGS sequence"/>
</dbReference>
<dbReference type="RefSeq" id="WP_081073040.1">
    <property type="nucleotide sequence ID" value="NZ_CP156686.1"/>
</dbReference>
<organism evidence="4 5">
    <name type="scientific">Burkholderia stagnalis</name>
    <dbReference type="NCBI Taxonomy" id="1503054"/>
    <lineage>
        <taxon>Bacteria</taxon>
        <taxon>Pseudomonadati</taxon>
        <taxon>Pseudomonadota</taxon>
        <taxon>Betaproteobacteria</taxon>
        <taxon>Burkholderiales</taxon>
        <taxon>Burkholderiaceae</taxon>
        <taxon>Burkholderia</taxon>
        <taxon>Burkholderia cepacia complex</taxon>
    </lineage>
</organism>
<dbReference type="NCBIfam" id="TIGR02276">
    <property type="entry name" value="beta_rpt_yvtn"/>
    <property type="match status" value="4"/>
</dbReference>
<keyword evidence="1 2" id="KW-0732">Signal</keyword>
<comment type="caution">
    <text evidence="4">The sequence shown here is derived from an EMBL/GenBank/DDBJ whole genome shotgun (WGS) entry which is preliminary data.</text>
</comment>
<reference evidence="4 5" key="1">
    <citation type="submission" date="2018-08" db="EMBL/GenBank/DDBJ databases">
        <title>Comparative analysis of Burkholderia isolates from Puerto Rico.</title>
        <authorList>
            <person name="Hall C."/>
            <person name="Sahl J."/>
            <person name="Wagner D."/>
        </authorList>
    </citation>
    <scope>NUCLEOTIDE SEQUENCE [LARGE SCALE GENOMIC DNA]</scope>
    <source>
        <strain evidence="4 5">Bp8966</strain>
    </source>
</reference>
<dbReference type="SUPFAM" id="SSF51004">
    <property type="entry name" value="C-terminal (heme d1) domain of cytochrome cd1-nitrite reductase"/>
    <property type="match status" value="1"/>
</dbReference>
<proteinExistence type="predicted"/>
<evidence type="ECO:0000256" key="1">
    <source>
        <dbReference type="ARBA" id="ARBA00022729"/>
    </source>
</evidence>
<dbReference type="InterPro" id="IPR051200">
    <property type="entry name" value="Host-pathogen_enzymatic-act"/>
</dbReference>
<feature type="domain" description="YNCE-like beta-propeller" evidence="3">
    <location>
        <begin position="37"/>
        <end position="119"/>
    </location>
</feature>
<keyword evidence="5" id="KW-1185">Reference proteome</keyword>
<sequence length="262" mass="26876">MSTCLVERARICLQAIYRMLAIFTLLSMAMTAGEAVAQQHAYVANARSNTISVIDESTNVVATTIAVGAGPVSIAILPDGTRVYVANSISNNLSVIDTTSNTVVATIPVGLGPVSIAFTPGGGRAYVANARAQSVSVIDTGTLKVIATVQVGNQPNKVAVSPDGTSVYVTNGADNSVSVIATATNTVKTTVGVGKIPFDVVTPFVPPAPTCTDNMQNGQETDIDCGGPACPKCGLSRRCLIDSDCASNHCVNNMMGPPTCQP</sequence>
<evidence type="ECO:0000313" key="5">
    <source>
        <dbReference type="Proteomes" id="UP000281098"/>
    </source>
</evidence>
<evidence type="ECO:0000259" key="3">
    <source>
        <dbReference type="Pfam" id="PF21783"/>
    </source>
</evidence>
<accession>A0ABX9YJX8</accession>
<feature type="chain" id="PRO_5047507323" description="YNCE-like beta-propeller domain-containing protein" evidence="2">
    <location>
        <begin position="38"/>
        <end position="262"/>
    </location>
</feature>
<dbReference type="Pfam" id="PF21783">
    <property type="entry name" value="YNCE"/>
    <property type="match status" value="2"/>
</dbReference>
<dbReference type="InterPro" id="IPR048433">
    <property type="entry name" value="YNCE-like_beta-prop"/>
</dbReference>
<protein>
    <recommendedName>
        <fullName evidence="3">YNCE-like beta-propeller domain-containing protein</fullName>
    </recommendedName>
</protein>
<dbReference type="InterPro" id="IPR011048">
    <property type="entry name" value="Haem_d1_sf"/>
</dbReference>
<feature type="domain" description="YNCE-like beta-propeller" evidence="3">
    <location>
        <begin position="125"/>
        <end position="202"/>
    </location>
</feature>
<dbReference type="PANTHER" id="PTHR47197:SF3">
    <property type="entry name" value="DIHYDRO-HEME D1 DEHYDROGENASE"/>
    <property type="match status" value="1"/>
</dbReference>
<dbReference type="InterPro" id="IPR015943">
    <property type="entry name" value="WD40/YVTN_repeat-like_dom_sf"/>
</dbReference>
<dbReference type="InterPro" id="IPR011964">
    <property type="entry name" value="YVTN_b-propeller_repeat"/>
</dbReference>
<feature type="signal peptide" evidence="2">
    <location>
        <begin position="1"/>
        <end position="37"/>
    </location>
</feature>
<gene>
    <name evidence="4" type="ORF">DF017_28065</name>
</gene>
<evidence type="ECO:0000256" key="2">
    <source>
        <dbReference type="SAM" id="SignalP"/>
    </source>
</evidence>